<evidence type="ECO:0000313" key="1">
    <source>
        <dbReference type="EMBL" id="KIJ41191.1"/>
    </source>
</evidence>
<sequence>MNLKLQEMEGENLKLHKLLLQPAPTVTRTVAQVTTATATRVLEKVSTATATVTSKTPGPSFCVACGPSDELCSKYGAHNLARSRVYEGSNARFRRVIKNAMEGKPTKIGVIGGSISVGHGLTRFEDKWSIRFSEEWKQFFPNSKTTLVNGAVPATSSSYMSMCFGEHIDEDVDLVVVELSLNDERFDANIMQYEWLMRGILELPKHPAIIHLQAIGLGYGRIMIGGDTQASVSTYYDIPVVSIRNMLVQHIIKHSELDEYYFGTYPDPPRPDWTHVNLKGHIIMSDLLTAYTQRQICAVERQNTVEGTWHDPTHGKLPPAQNLEDVPRLRIFQRYDRETITPTVKPYCRSMQTTKGETDLIPIQTNGWKNFIPPQTPDKQYLMANNIGDVAKFDIEVGPIGQVRVTFLRSKVYGLGDAWCYVDDNKNGGRRLTSWWIHPSNLAHAEVVAEGVPPGKHVLTCEVMSETADPDGGHEFRLIAVDAS</sequence>
<keyword evidence="2" id="KW-1185">Reference proteome</keyword>
<dbReference type="Proteomes" id="UP000054279">
    <property type="component" value="Unassembled WGS sequence"/>
</dbReference>
<protein>
    <recommendedName>
        <fullName evidence="3">SGNH hydrolase-type esterase domain-containing protein</fullName>
    </recommendedName>
</protein>
<dbReference type="PANTHER" id="PTHR34407">
    <property type="entry name" value="EXPRESSED PROTEIN"/>
    <property type="match status" value="1"/>
</dbReference>
<organism evidence="1 2">
    <name type="scientific">Sphaerobolus stellatus (strain SS14)</name>
    <dbReference type="NCBI Taxonomy" id="990650"/>
    <lineage>
        <taxon>Eukaryota</taxon>
        <taxon>Fungi</taxon>
        <taxon>Dikarya</taxon>
        <taxon>Basidiomycota</taxon>
        <taxon>Agaricomycotina</taxon>
        <taxon>Agaricomycetes</taxon>
        <taxon>Phallomycetidae</taxon>
        <taxon>Geastrales</taxon>
        <taxon>Sphaerobolaceae</taxon>
        <taxon>Sphaerobolus</taxon>
    </lineage>
</organism>
<dbReference type="Gene3D" id="3.40.50.1110">
    <property type="entry name" value="SGNH hydrolase"/>
    <property type="match status" value="1"/>
</dbReference>
<dbReference type="PANTHER" id="PTHR34407:SF1">
    <property type="entry name" value="SGNH HYDROLASE-TYPE ESTERASE DOMAIN-CONTAINING PROTEIN"/>
    <property type="match status" value="1"/>
</dbReference>
<dbReference type="InterPro" id="IPR036514">
    <property type="entry name" value="SGNH_hydro_sf"/>
</dbReference>
<proteinExistence type="predicted"/>
<dbReference type="EMBL" id="KN837138">
    <property type="protein sequence ID" value="KIJ41191.1"/>
    <property type="molecule type" value="Genomic_DNA"/>
</dbReference>
<evidence type="ECO:0000313" key="2">
    <source>
        <dbReference type="Proteomes" id="UP000054279"/>
    </source>
</evidence>
<dbReference type="HOGENOM" id="CLU_034125_0_0_1"/>
<reference evidence="1 2" key="1">
    <citation type="submission" date="2014-06" db="EMBL/GenBank/DDBJ databases">
        <title>Evolutionary Origins and Diversification of the Mycorrhizal Mutualists.</title>
        <authorList>
            <consortium name="DOE Joint Genome Institute"/>
            <consortium name="Mycorrhizal Genomics Consortium"/>
            <person name="Kohler A."/>
            <person name="Kuo A."/>
            <person name="Nagy L.G."/>
            <person name="Floudas D."/>
            <person name="Copeland A."/>
            <person name="Barry K.W."/>
            <person name="Cichocki N."/>
            <person name="Veneault-Fourrey C."/>
            <person name="LaButti K."/>
            <person name="Lindquist E.A."/>
            <person name="Lipzen A."/>
            <person name="Lundell T."/>
            <person name="Morin E."/>
            <person name="Murat C."/>
            <person name="Riley R."/>
            <person name="Ohm R."/>
            <person name="Sun H."/>
            <person name="Tunlid A."/>
            <person name="Henrissat B."/>
            <person name="Grigoriev I.V."/>
            <person name="Hibbett D.S."/>
            <person name="Martin F."/>
        </authorList>
    </citation>
    <scope>NUCLEOTIDE SEQUENCE [LARGE SCALE GENOMIC DNA]</scope>
    <source>
        <strain evidence="1 2">SS14</strain>
    </source>
</reference>
<dbReference type="CDD" id="cd00229">
    <property type="entry name" value="SGNH_hydrolase"/>
    <property type="match status" value="1"/>
</dbReference>
<gene>
    <name evidence="1" type="ORF">M422DRAFT_209303</name>
</gene>
<dbReference type="AlphaFoldDB" id="A0A0C9VSY8"/>
<accession>A0A0C9VSY8</accession>
<dbReference type="OrthoDB" id="544608at2759"/>
<name>A0A0C9VSY8_SPHS4</name>
<evidence type="ECO:0008006" key="3">
    <source>
        <dbReference type="Google" id="ProtNLM"/>
    </source>
</evidence>
<dbReference type="SUPFAM" id="SSF52266">
    <property type="entry name" value="SGNH hydrolase"/>
    <property type="match status" value="1"/>
</dbReference>